<reference evidence="2" key="1">
    <citation type="submission" date="2020-05" db="EMBL/GenBank/DDBJ databases">
        <title>Mycena genomes resolve the evolution of fungal bioluminescence.</title>
        <authorList>
            <person name="Tsai I.J."/>
        </authorList>
    </citation>
    <scope>NUCLEOTIDE SEQUENCE</scope>
    <source>
        <strain evidence="2">171206Taipei</strain>
    </source>
</reference>
<dbReference type="Proteomes" id="UP000636479">
    <property type="component" value="Unassembled WGS sequence"/>
</dbReference>
<dbReference type="GeneID" id="59352528"/>
<gene>
    <name evidence="2" type="ORF">MIND_01358300</name>
</gene>
<dbReference type="OrthoDB" id="3053346at2759"/>
<comment type="caution">
    <text evidence="2">The sequence shown here is derived from an EMBL/GenBank/DDBJ whole genome shotgun (WGS) entry which is preliminary data.</text>
</comment>
<protein>
    <submittedName>
        <fullName evidence="2">Uncharacterized protein</fullName>
    </submittedName>
</protein>
<evidence type="ECO:0000313" key="3">
    <source>
        <dbReference type="Proteomes" id="UP000636479"/>
    </source>
</evidence>
<evidence type="ECO:0000313" key="2">
    <source>
        <dbReference type="EMBL" id="KAF7289839.1"/>
    </source>
</evidence>
<keyword evidence="3" id="KW-1185">Reference proteome</keyword>
<organism evidence="2 3">
    <name type="scientific">Mycena indigotica</name>
    <dbReference type="NCBI Taxonomy" id="2126181"/>
    <lineage>
        <taxon>Eukaryota</taxon>
        <taxon>Fungi</taxon>
        <taxon>Dikarya</taxon>
        <taxon>Basidiomycota</taxon>
        <taxon>Agaricomycotina</taxon>
        <taxon>Agaricomycetes</taxon>
        <taxon>Agaricomycetidae</taxon>
        <taxon>Agaricales</taxon>
        <taxon>Marasmiineae</taxon>
        <taxon>Mycenaceae</taxon>
        <taxon>Mycena</taxon>
    </lineage>
</organism>
<feature type="compositionally biased region" description="Acidic residues" evidence="1">
    <location>
        <begin position="186"/>
        <end position="215"/>
    </location>
</feature>
<sequence>MSTTATLMPRMGTFAVLRIDPVASVAHLDDPEATAAASTLFNQDYVVYSLRPSGLPNPYTEFRDARPAFVMQGTPQDLPDKCIEAGMSIPIAPQTLTVDEHPSHREPLMPTPNPLPWPDCYITIFVSDNVRSPNVRKEETIVCELNQAERARYYHFAIADDEREAMLLDEKDRREREAQNRHDEPNVEGDSEENLNEPVDEDPDESIEEEELDNDESMALFRGLVSGGTPEYLIVAKFTYDLHRVVQLNDPRQYFDEVAQIEEIVKASQARQDVVKAAAARNDSAQYDDKTTELLQSHQALHGLHISDITPAADSEESRPLPMATATEKAPISIRRRISEGFFACAARTTGALRVIRRVLCLPVSSSSNNL</sequence>
<name>A0A8H6VVJ3_9AGAR</name>
<evidence type="ECO:0000256" key="1">
    <source>
        <dbReference type="SAM" id="MobiDB-lite"/>
    </source>
</evidence>
<dbReference type="AlphaFoldDB" id="A0A8H6VVJ3"/>
<feature type="region of interest" description="Disordered" evidence="1">
    <location>
        <begin position="173"/>
        <end position="215"/>
    </location>
</feature>
<accession>A0A8H6VVJ3</accession>
<dbReference type="EMBL" id="JACAZF010000016">
    <property type="protein sequence ID" value="KAF7289839.1"/>
    <property type="molecule type" value="Genomic_DNA"/>
</dbReference>
<feature type="compositionally biased region" description="Basic and acidic residues" evidence="1">
    <location>
        <begin position="173"/>
        <end position="185"/>
    </location>
</feature>
<proteinExistence type="predicted"/>
<dbReference type="RefSeq" id="XP_037213568.1">
    <property type="nucleotide sequence ID" value="XM_037370012.1"/>
</dbReference>